<dbReference type="PROSITE" id="PS50932">
    <property type="entry name" value="HTH_LACI_2"/>
    <property type="match status" value="1"/>
</dbReference>
<dbReference type="Gene3D" id="1.10.260.40">
    <property type="entry name" value="lambda repressor-like DNA-binding domains"/>
    <property type="match status" value="1"/>
</dbReference>
<name>A0A7M1STZ7_9MICO</name>
<evidence type="ECO:0000259" key="4">
    <source>
        <dbReference type="PROSITE" id="PS50932"/>
    </source>
</evidence>
<gene>
    <name evidence="5" type="ORF">IM660_18265</name>
</gene>
<sequence>MATDEHSSNGRRARVTIQQLATELGVSKAAVSFALNDKPGVSEETRQRVLAAAGERGWAASIAARALSGQGTGSIGLVLARDATTLAFDNFYLRFIAGIQAVLSPRDLTLTFQLVDTLEAECAVYRRWVAQERVDAVIVVDLHVKDPRLPLLDELGLPAVIVGDRGSGDGPFAEVWTDDIAPMTRLVNTLVELGHERIGLISGLPSLRHTERRVQAMQDALGAHGLAALATHYTDYSREQGAAAMADLLDSEERPTAVIADSDQLALGALTAARAAGARIPEDVGIVSWEDTPLCEITEPQLAALRRDPFDLGSVVASALLDQRARRSPTSFEGIAPELIIRGSLAAR</sequence>
<evidence type="ECO:0000313" key="5">
    <source>
        <dbReference type="EMBL" id="QOR70507.1"/>
    </source>
</evidence>
<dbReference type="CDD" id="cd01392">
    <property type="entry name" value="HTH_LacI"/>
    <property type="match status" value="1"/>
</dbReference>
<dbReference type="Pfam" id="PF00356">
    <property type="entry name" value="LacI"/>
    <property type="match status" value="1"/>
</dbReference>
<dbReference type="InterPro" id="IPR028082">
    <property type="entry name" value="Peripla_BP_I"/>
</dbReference>
<dbReference type="KEGG" id="halt:IM660_18265"/>
<dbReference type="SMART" id="SM00354">
    <property type="entry name" value="HTH_LACI"/>
    <property type="match status" value="1"/>
</dbReference>
<dbReference type="RefSeq" id="WP_193497183.1">
    <property type="nucleotide sequence ID" value="NZ_CP063169.1"/>
</dbReference>
<dbReference type="InterPro" id="IPR000843">
    <property type="entry name" value="HTH_LacI"/>
</dbReference>
<dbReference type="EMBL" id="CP063169">
    <property type="protein sequence ID" value="QOR70507.1"/>
    <property type="molecule type" value="Genomic_DNA"/>
</dbReference>
<dbReference type="GO" id="GO:0003700">
    <property type="term" value="F:DNA-binding transcription factor activity"/>
    <property type="evidence" value="ECO:0007669"/>
    <property type="project" value="TreeGrafter"/>
</dbReference>
<keyword evidence="1" id="KW-0805">Transcription regulation</keyword>
<evidence type="ECO:0000256" key="3">
    <source>
        <dbReference type="ARBA" id="ARBA00023163"/>
    </source>
</evidence>
<dbReference type="SUPFAM" id="SSF47413">
    <property type="entry name" value="lambda repressor-like DNA-binding domains"/>
    <property type="match status" value="1"/>
</dbReference>
<accession>A0A7M1STZ7</accession>
<keyword evidence="6" id="KW-1185">Reference proteome</keyword>
<dbReference type="GO" id="GO:0000976">
    <property type="term" value="F:transcription cis-regulatory region binding"/>
    <property type="evidence" value="ECO:0007669"/>
    <property type="project" value="TreeGrafter"/>
</dbReference>
<dbReference type="InterPro" id="IPR010982">
    <property type="entry name" value="Lambda_DNA-bd_dom_sf"/>
</dbReference>
<dbReference type="AlphaFoldDB" id="A0A7M1STZ7"/>
<dbReference type="Gene3D" id="3.40.50.2300">
    <property type="match status" value="2"/>
</dbReference>
<proteinExistence type="predicted"/>
<dbReference type="InterPro" id="IPR046335">
    <property type="entry name" value="LacI/GalR-like_sensor"/>
</dbReference>
<keyword evidence="2 5" id="KW-0238">DNA-binding</keyword>
<keyword evidence="3" id="KW-0804">Transcription</keyword>
<protein>
    <submittedName>
        <fullName evidence="5">LacI family DNA-binding transcriptional regulator</fullName>
    </submittedName>
</protein>
<dbReference type="PANTHER" id="PTHR30146">
    <property type="entry name" value="LACI-RELATED TRANSCRIPTIONAL REPRESSOR"/>
    <property type="match status" value="1"/>
</dbReference>
<dbReference type="Proteomes" id="UP000593758">
    <property type="component" value="Chromosome"/>
</dbReference>
<organism evidence="5 6">
    <name type="scientific">Ruania alkalisoli</name>
    <dbReference type="NCBI Taxonomy" id="2779775"/>
    <lineage>
        <taxon>Bacteria</taxon>
        <taxon>Bacillati</taxon>
        <taxon>Actinomycetota</taxon>
        <taxon>Actinomycetes</taxon>
        <taxon>Micrococcales</taxon>
        <taxon>Ruaniaceae</taxon>
        <taxon>Ruania</taxon>
    </lineage>
</organism>
<dbReference type="PANTHER" id="PTHR30146:SF155">
    <property type="entry name" value="ALANINE RACEMASE"/>
    <property type="match status" value="1"/>
</dbReference>
<dbReference type="SUPFAM" id="SSF53822">
    <property type="entry name" value="Periplasmic binding protein-like I"/>
    <property type="match status" value="1"/>
</dbReference>
<reference evidence="5 6" key="1">
    <citation type="submission" date="2020-10" db="EMBL/GenBank/DDBJ databases">
        <title>Haloactinobacterium sp. RN3S43, a bacterium isolated from saline soil.</title>
        <authorList>
            <person name="Sun J.-Q."/>
        </authorList>
    </citation>
    <scope>NUCLEOTIDE SEQUENCE [LARGE SCALE GENOMIC DNA]</scope>
    <source>
        <strain evidence="5 6">RN3S43</strain>
    </source>
</reference>
<dbReference type="Pfam" id="PF13377">
    <property type="entry name" value="Peripla_BP_3"/>
    <property type="match status" value="1"/>
</dbReference>
<feature type="domain" description="HTH lacI-type" evidence="4">
    <location>
        <begin position="15"/>
        <end position="69"/>
    </location>
</feature>
<evidence type="ECO:0000256" key="2">
    <source>
        <dbReference type="ARBA" id="ARBA00023125"/>
    </source>
</evidence>
<evidence type="ECO:0000313" key="6">
    <source>
        <dbReference type="Proteomes" id="UP000593758"/>
    </source>
</evidence>
<evidence type="ECO:0000256" key="1">
    <source>
        <dbReference type="ARBA" id="ARBA00023015"/>
    </source>
</evidence>